<dbReference type="PANTHER" id="PTHR30231:SF7">
    <property type="entry name" value="BLR4117 PROTEIN"/>
    <property type="match status" value="1"/>
</dbReference>
<name>A0A4R4DQR9_9PROT</name>
<dbReference type="PANTHER" id="PTHR30231">
    <property type="entry name" value="DNA POLYMERASE III SUBUNIT EPSILON"/>
    <property type="match status" value="1"/>
</dbReference>
<gene>
    <name evidence="2" type="ORF">EXY23_09270</name>
</gene>
<dbReference type="Pfam" id="PF00929">
    <property type="entry name" value="RNase_T"/>
    <property type="match status" value="1"/>
</dbReference>
<dbReference type="SMART" id="SM00479">
    <property type="entry name" value="EXOIII"/>
    <property type="match status" value="1"/>
</dbReference>
<evidence type="ECO:0000313" key="2">
    <source>
        <dbReference type="EMBL" id="TCZ63572.1"/>
    </source>
</evidence>
<dbReference type="RefSeq" id="WP_132287468.1">
    <property type="nucleotide sequence ID" value="NZ_SKBM01000007.1"/>
</dbReference>
<keyword evidence="3" id="KW-1185">Reference proteome</keyword>
<dbReference type="InterPro" id="IPR013520">
    <property type="entry name" value="Ribonucl_H"/>
</dbReference>
<keyword evidence="2" id="KW-0540">Nuclease</keyword>
<organism evidence="2 3">
    <name type="scientific">Roseicella aquatilis</name>
    <dbReference type="NCBI Taxonomy" id="2527868"/>
    <lineage>
        <taxon>Bacteria</taxon>
        <taxon>Pseudomonadati</taxon>
        <taxon>Pseudomonadota</taxon>
        <taxon>Alphaproteobacteria</taxon>
        <taxon>Acetobacterales</taxon>
        <taxon>Roseomonadaceae</taxon>
        <taxon>Roseicella</taxon>
    </lineage>
</organism>
<dbReference type="GO" id="GO:0008408">
    <property type="term" value="F:3'-5' exonuclease activity"/>
    <property type="evidence" value="ECO:0007669"/>
    <property type="project" value="TreeGrafter"/>
</dbReference>
<dbReference type="EMBL" id="SKBM01000007">
    <property type="protein sequence ID" value="TCZ63572.1"/>
    <property type="molecule type" value="Genomic_DNA"/>
</dbReference>
<dbReference type="Gene3D" id="3.30.420.10">
    <property type="entry name" value="Ribonuclease H-like superfamily/Ribonuclease H"/>
    <property type="match status" value="1"/>
</dbReference>
<evidence type="ECO:0000259" key="1">
    <source>
        <dbReference type="SMART" id="SM00479"/>
    </source>
</evidence>
<dbReference type="GO" id="GO:0005829">
    <property type="term" value="C:cytosol"/>
    <property type="evidence" value="ECO:0007669"/>
    <property type="project" value="TreeGrafter"/>
</dbReference>
<dbReference type="InterPro" id="IPR036397">
    <property type="entry name" value="RNaseH_sf"/>
</dbReference>
<dbReference type="InterPro" id="IPR012337">
    <property type="entry name" value="RNaseH-like_sf"/>
</dbReference>
<evidence type="ECO:0000313" key="3">
    <source>
        <dbReference type="Proteomes" id="UP000295023"/>
    </source>
</evidence>
<keyword evidence="2" id="KW-0378">Hydrolase</keyword>
<reference evidence="2 3" key="1">
    <citation type="submission" date="2019-03" db="EMBL/GenBank/DDBJ databases">
        <title>Paracraurococcus aquatilis NE82 genome sequence.</title>
        <authorList>
            <person name="Zhao Y."/>
            <person name="Du Z."/>
        </authorList>
    </citation>
    <scope>NUCLEOTIDE SEQUENCE [LARGE SCALE GENOMIC DNA]</scope>
    <source>
        <strain evidence="2 3">NE82</strain>
    </source>
</reference>
<dbReference type="AlphaFoldDB" id="A0A4R4DQR9"/>
<keyword evidence="2" id="KW-0269">Exonuclease</keyword>
<dbReference type="SUPFAM" id="SSF53098">
    <property type="entry name" value="Ribonuclease H-like"/>
    <property type="match status" value="1"/>
</dbReference>
<dbReference type="Proteomes" id="UP000295023">
    <property type="component" value="Unassembled WGS sequence"/>
</dbReference>
<sequence length="225" mass="25245">MTRGLLWRLFYRASLGDHAYKFLFEPGPEDEAVALDCETTGLDPRKDDIVAVAAVRIKGNRILTSERFEAFVRPEDSQPGAESIKVHRIRQRDVADALPMRKVLPELLRFIGGRPLVGYYIDFDVRMLDKYAMDLIEVKLPNPQIEVSALYYERKYGDAPPGTVFDLRFDSVLRDLGIPPLAAHDALNDAVMAAMAWLALRDMKARGARIPRERPGRAAPPPTGG</sequence>
<dbReference type="NCBIfam" id="NF006601">
    <property type="entry name" value="PRK09145.1"/>
    <property type="match status" value="1"/>
</dbReference>
<dbReference type="GO" id="GO:0006259">
    <property type="term" value="P:DNA metabolic process"/>
    <property type="evidence" value="ECO:0007669"/>
    <property type="project" value="UniProtKB-ARBA"/>
</dbReference>
<dbReference type="GO" id="GO:0003676">
    <property type="term" value="F:nucleic acid binding"/>
    <property type="evidence" value="ECO:0007669"/>
    <property type="project" value="InterPro"/>
</dbReference>
<comment type="caution">
    <text evidence="2">The sequence shown here is derived from an EMBL/GenBank/DDBJ whole genome shotgun (WGS) entry which is preliminary data.</text>
</comment>
<dbReference type="OrthoDB" id="6193218at2"/>
<protein>
    <submittedName>
        <fullName evidence="2">3'-5' exonuclease</fullName>
    </submittedName>
</protein>
<proteinExistence type="predicted"/>
<dbReference type="CDD" id="cd06127">
    <property type="entry name" value="DEDDh"/>
    <property type="match status" value="1"/>
</dbReference>
<feature type="domain" description="Exonuclease" evidence="1">
    <location>
        <begin position="31"/>
        <end position="206"/>
    </location>
</feature>
<accession>A0A4R4DQR9</accession>